<dbReference type="EMBL" id="GGFM01010422">
    <property type="protein sequence ID" value="MBW31173.1"/>
    <property type="molecule type" value="Transcribed_RNA"/>
</dbReference>
<feature type="signal peptide" evidence="1">
    <location>
        <begin position="1"/>
        <end position="22"/>
    </location>
</feature>
<protein>
    <submittedName>
        <fullName evidence="2">Putative secreted peptide</fullName>
    </submittedName>
</protein>
<keyword evidence="1" id="KW-0732">Signal</keyword>
<name>A0A2M3ZRP6_9DIPT</name>
<reference evidence="2" key="1">
    <citation type="submission" date="2018-01" db="EMBL/GenBank/DDBJ databases">
        <title>An insight into the sialome of Amazonian anophelines.</title>
        <authorList>
            <person name="Ribeiro J.M."/>
            <person name="Scarpassa V."/>
            <person name="Calvo E."/>
        </authorList>
    </citation>
    <scope>NUCLEOTIDE SEQUENCE</scope>
    <source>
        <tissue evidence="2">Salivary glands</tissue>
    </source>
</reference>
<proteinExistence type="predicted"/>
<evidence type="ECO:0000313" key="2">
    <source>
        <dbReference type="EMBL" id="MBW31173.1"/>
    </source>
</evidence>
<feature type="chain" id="PRO_5014720804" evidence="1">
    <location>
        <begin position="23"/>
        <end position="72"/>
    </location>
</feature>
<accession>A0A2M3ZRP6</accession>
<organism evidence="2">
    <name type="scientific">Anopheles braziliensis</name>
    <dbReference type="NCBI Taxonomy" id="58242"/>
    <lineage>
        <taxon>Eukaryota</taxon>
        <taxon>Metazoa</taxon>
        <taxon>Ecdysozoa</taxon>
        <taxon>Arthropoda</taxon>
        <taxon>Hexapoda</taxon>
        <taxon>Insecta</taxon>
        <taxon>Pterygota</taxon>
        <taxon>Neoptera</taxon>
        <taxon>Endopterygota</taxon>
        <taxon>Diptera</taxon>
        <taxon>Nematocera</taxon>
        <taxon>Culicoidea</taxon>
        <taxon>Culicidae</taxon>
        <taxon>Anophelinae</taxon>
        <taxon>Anopheles</taxon>
    </lineage>
</organism>
<dbReference type="AlphaFoldDB" id="A0A2M3ZRP6"/>
<sequence length="72" mass="8585">MFPQTFRLLYVGVSVFLRLCSTYEFLANNDRSCDCFAPIIIMHCIKEKIGHKWLDTSYATIRRKIRKELHFV</sequence>
<evidence type="ECO:0000256" key="1">
    <source>
        <dbReference type="SAM" id="SignalP"/>
    </source>
</evidence>